<dbReference type="Pfam" id="PF15625">
    <property type="entry name" value="CC2D2AN-C2"/>
    <property type="match status" value="1"/>
</dbReference>
<dbReference type="PANTHER" id="PTHR20837">
    <property type="entry name" value="CENTROSOMAL PROTEIN-RELATED"/>
    <property type="match status" value="1"/>
</dbReference>
<evidence type="ECO:0000259" key="4">
    <source>
        <dbReference type="Pfam" id="PF17661"/>
    </source>
</evidence>
<feature type="domain" description="DUF5523" evidence="4">
    <location>
        <begin position="217"/>
        <end position="357"/>
    </location>
</feature>
<evidence type="ECO:0000259" key="6">
    <source>
        <dbReference type="Pfam" id="PF24656"/>
    </source>
</evidence>
<feature type="region of interest" description="Disordered" evidence="2">
    <location>
        <begin position="1040"/>
        <end position="1068"/>
    </location>
</feature>
<reference evidence="7" key="1">
    <citation type="submission" date="2021-01" db="UniProtKB">
        <authorList>
            <consortium name="EnsemblMetazoa"/>
        </authorList>
    </citation>
    <scope>IDENTIFICATION</scope>
</reference>
<feature type="compositionally biased region" description="Polar residues" evidence="2">
    <location>
        <begin position="1043"/>
        <end position="1056"/>
    </location>
</feature>
<dbReference type="Gene3D" id="2.60.40.150">
    <property type="entry name" value="C2 domain"/>
    <property type="match status" value="1"/>
</dbReference>
<dbReference type="Pfam" id="PF24652">
    <property type="entry name" value="CEP76_C"/>
    <property type="match status" value="1"/>
</dbReference>
<dbReference type="InterPro" id="IPR056288">
    <property type="entry name" value="CEP76_C"/>
</dbReference>
<dbReference type="Proteomes" id="UP000594262">
    <property type="component" value="Unplaced"/>
</dbReference>
<dbReference type="PANTHER" id="PTHR20837:SF0">
    <property type="entry name" value="COILED-COIL AND C2 DOMAIN-CONTAINING PROTEIN 2A"/>
    <property type="match status" value="1"/>
</dbReference>
<dbReference type="GO" id="GO:1904491">
    <property type="term" value="P:protein localization to ciliary transition zone"/>
    <property type="evidence" value="ECO:0007669"/>
    <property type="project" value="TreeGrafter"/>
</dbReference>
<dbReference type="OrthoDB" id="2162143at2759"/>
<feature type="domain" description="Centrosomal protein of 76 kDa C-terminal" evidence="5">
    <location>
        <begin position="1471"/>
        <end position="1592"/>
    </location>
</feature>
<sequence length="1598" mass="183597">MASDVEELSTSSQTPMIPFNEEVNDIGVIGDKNEDGMMTELRNRRTITLKQMEKEEETNEEAKRPTTVTPRGKEKALKPLPIESPRIMTPRKASATENEINTTKMLSPGSSNLNHSIRERLRNRVRSQAVDQNAPSRKLRGLRDRVLPTRFEESAQFSLNEELDPQLQESLATTKQWKKMKLKKERDAGIITDEEAFLFFVGAFDENRDDEDKSIIKEELVVKESHESHDILIDVEEAHLIYNVKPKYVSQKERLTIEDEIFHYPSPVPAPAETKVPVGNIPRNLEDEGFFIGEPPRIPLSTLSKMENRILAADKEKAHSWFNEDGRLKCLPNPLKKQSVRRLITDEENIDPLLELDWQKAEINSFDTKYIDEYGNSHYQLDVDVSMIKFTHHPLFSREHVLESRLLQLYNQFVLRQKSGLKEHLNTKLEALRVSYQQMKDSTREIEKRNSELLTQQHNKRMREFQNDIRELRTNIENDEIKERSLLMHILQTWQMLKKLREFQGYINTSTTLKVRKVLTNKADDEERIQKEIMEKLDEQRILFQEQNASEIAEYEENLLKWKKYMRKKKKMAQGSVKGDKRQLVPVEKPTRPLGFDEEQVSAELRQTHGQLRRKPGEPLLVPEIQNGAVISANEACPRSEQARRVALKNDKYIIKVLFNDVEVSRTSPKTLSNEFTVQFGELLTIKILQWPESIKLQLFNSSNNLLLAELFALIPEVSMTSSTESHTLEPLEFSSDQIVAYRHDGVGSGGLVNLQPNHTAESADGTGTFIPLTSGVLYTSTCWGVDAKGNSLAPPVRTETQHSISNSAKHYDAMSAIGASGLIDLQKLLSWIGNSKLDPNDPANADIIQLIKMAQLSHLNELTGPKYFRLNQLEMETEFATTDEIEENKRFRLIRLRDEGVPELKNFAMIPTDASLLSDKVFEGYDKRMAEMDEEDLEGEYTQRKAVAKFLAKVRQQVHSRSQLAKRQLDLEDMVTEEAIPDIGTLGARLVQIFEPRRPLKPVRKERKKIHGQNLNSIKDVNILVNIVRAFNIPVRDDGSVPRNTQLGARPSASNTTTTTDDRTGYNPATAEVKSMVRPYVEVMFQGNFLKTTVADGAFPNWNEDLIIPFKPPNDDYNTDSLQMVKDKIYINLFDEVVIDMLADDRLRETNIQQRIEKRWLGSIEVPFSTVYFNSKVEGFLHVDAPPVLLGYNRSQQRDNRNSLNLIQDKTLIQLFITIEPQLQPAPQMPEKFETSESDLLVHNSQVWLNAVRSKHPDRTFKAMASDLDGKKVFVTRYIRPQNPPEELIVDNDIPDLQKMKLLARYVSMIPYIADSVQFPDLCDIWTASDQFLKMLAGDEEEHAILLCNYFLWLGQKAYLLLGDGIPEGDTAYVMTQEGNSFRFWNASSGESYELQDIHSPLQTVGCLINHENIWANMQSFEEPSKLNFDLSNTKAWKPFFTKSFPNPGLASIQTDQLEYMAIDNQYALNLQDQIERTLRDRLMEWRPRHITKFNRYCTQAFKNLLMTIESKVVMSSMTTEDHHEQLKQVLSSHQLTGFPLHMPFTDIESVIERVYSTGVHNAEDTDIEFALAAHVHPYPNSVLAVWVYIGRLTRKS</sequence>
<name>A0A7M5WIC2_9CNID</name>
<evidence type="ECO:0000256" key="2">
    <source>
        <dbReference type="SAM" id="MobiDB-lite"/>
    </source>
</evidence>
<feature type="domain" description="CC2D2A N-terminal C2" evidence="3">
    <location>
        <begin position="616"/>
        <end position="796"/>
    </location>
</feature>
<dbReference type="Pfam" id="PF17661">
    <property type="entry name" value="DUF5523"/>
    <property type="match status" value="1"/>
</dbReference>
<dbReference type="InterPro" id="IPR041510">
    <property type="entry name" value="DUF5523"/>
</dbReference>
<dbReference type="GO" id="GO:0035869">
    <property type="term" value="C:ciliary transition zone"/>
    <property type="evidence" value="ECO:0007669"/>
    <property type="project" value="TreeGrafter"/>
</dbReference>
<evidence type="ECO:0000259" key="3">
    <source>
        <dbReference type="Pfam" id="PF15625"/>
    </source>
</evidence>
<evidence type="ECO:0000256" key="1">
    <source>
        <dbReference type="SAM" id="Coils"/>
    </source>
</evidence>
<dbReference type="SUPFAM" id="SSF49562">
    <property type="entry name" value="C2 domain (Calcium/lipid-binding domain, CaLB)"/>
    <property type="match status" value="1"/>
</dbReference>
<evidence type="ECO:0000259" key="5">
    <source>
        <dbReference type="Pfam" id="PF24652"/>
    </source>
</evidence>
<dbReference type="Pfam" id="PF24656">
    <property type="entry name" value="CEPT76_peptidase"/>
    <property type="match status" value="1"/>
</dbReference>
<dbReference type="InterPro" id="IPR056290">
    <property type="entry name" value="CEPT76/DRC7_peptidase-like_dom"/>
</dbReference>
<feature type="domain" description="CEP76/DRC7 peptidase-like" evidence="6">
    <location>
        <begin position="1325"/>
        <end position="1441"/>
    </location>
</feature>
<dbReference type="InterPro" id="IPR052434">
    <property type="entry name" value="Tectonic-like_complex_comp"/>
</dbReference>
<protein>
    <submittedName>
        <fullName evidence="7">Uncharacterized protein</fullName>
    </submittedName>
</protein>
<dbReference type="EnsemblMetazoa" id="CLYHEMT001352.1">
    <property type="protein sequence ID" value="CLYHEMP001352.1"/>
    <property type="gene ID" value="CLYHEMG001352"/>
</dbReference>
<feature type="coiled-coil region" evidence="1">
    <location>
        <begin position="422"/>
        <end position="482"/>
    </location>
</feature>
<keyword evidence="8" id="KW-1185">Reference proteome</keyword>
<dbReference type="InterPro" id="IPR028928">
    <property type="entry name" value="CC2D2AN-C2"/>
</dbReference>
<proteinExistence type="predicted"/>
<accession>A0A7M5WIC2</accession>
<dbReference type="RefSeq" id="XP_066919925.1">
    <property type="nucleotide sequence ID" value="XM_067063824.1"/>
</dbReference>
<dbReference type="GeneID" id="136807229"/>
<feature type="region of interest" description="Disordered" evidence="2">
    <location>
        <begin position="50"/>
        <end position="75"/>
    </location>
</feature>
<dbReference type="GO" id="GO:1905515">
    <property type="term" value="P:non-motile cilium assembly"/>
    <property type="evidence" value="ECO:0007669"/>
    <property type="project" value="TreeGrafter"/>
</dbReference>
<evidence type="ECO:0000313" key="7">
    <source>
        <dbReference type="EnsemblMetazoa" id="CLYHEMP001352.1"/>
    </source>
</evidence>
<keyword evidence="1" id="KW-0175">Coiled coil</keyword>
<dbReference type="InterPro" id="IPR035892">
    <property type="entry name" value="C2_domain_sf"/>
</dbReference>
<evidence type="ECO:0000313" key="8">
    <source>
        <dbReference type="Proteomes" id="UP000594262"/>
    </source>
</evidence>
<organism evidence="7 8">
    <name type="scientific">Clytia hemisphaerica</name>
    <dbReference type="NCBI Taxonomy" id="252671"/>
    <lineage>
        <taxon>Eukaryota</taxon>
        <taxon>Metazoa</taxon>
        <taxon>Cnidaria</taxon>
        <taxon>Hydrozoa</taxon>
        <taxon>Hydroidolina</taxon>
        <taxon>Leptothecata</taxon>
        <taxon>Obeliida</taxon>
        <taxon>Clytiidae</taxon>
        <taxon>Clytia</taxon>
    </lineage>
</organism>